<comment type="caution">
    <text evidence="1">The sequence shown here is derived from an EMBL/GenBank/DDBJ whole genome shotgun (WGS) entry which is preliminary data.</text>
</comment>
<dbReference type="Proteomes" id="UP000185210">
    <property type="component" value="Unassembled WGS sequence"/>
</dbReference>
<evidence type="ECO:0008006" key="3">
    <source>
        <dbReference type="Google" id="ProtNLM"/>
    </source>
</evidence>
<proteinExistence type="predicted"/>
<name>A0AB38D0N2_9MYCO</name>
<evidence type="ECO:0000313" key="1">
    <source>
        <dbReference type="EMBL" id="SIB17577.1"/>
    </source>
</evidence>
<organism evidence="1 2">
    <name type="scientific">Mycobacteroides abscessus subsp. abscessus</name>
    <dbReference type="NCBI Taxonomy" id="1185650"/>
    <lineage>
        <taxon>Bacteria</taxon>
        <taxon>Bacillati</taxon>
        <taxon>Actinomycetota</taxon>
        <taxon>Actinomycetes</taxon>
        <taxon>Mycobacteriales</taxon>
        <taxon>Mycobacteriaceae</taxon>
        <taxon>Mycobacteroides</taxon>
        <taxon>Mycobacteroides abscessus</taxon>
    </lineage>
</organism>
<reference evidence="1 2" key="1">
    <citation type="submission" date="2016-11" db="EMBL/GenBank/DDBJ databases">
        <authorList>
            <consortium name="Pathogen Informatics"/>
        </authorList>
    </citation>
    <scope>NUCLEOTIDE SEQUENCE [LARGE SCALE GENOMIC DNA]</scope>
    <source>
        <strain evidence="1 2">104</strain>
    </source>
</reference>
<dbReference type="AlphaFoldDB" id="A0AB38D0N2"/>
<evidence type="ECO:0000313" key="2">
    <source>
        <dbReference type="Proteomes" id="UP000185210"/>
    </source>
</evidence>
<dbReference type="EMBL" id="FSHM01000004">
    <property type="protein sequence ID" value="SIB17577.1"/>
    <property type="molecule type" value="Genomic_DNA"/>
</dbReference>
<gene>
    <name evidence="1" type="ORF">SAMEA2070301_03109</name>
</gene>
<protein>
    <recommendedName>
        <fullName evidence="3">Liporotein LppU</fullName>
    </recommendedName>
</protein>
<sequence>MSLEGKRDVPKLNVVDCGSPTNGFKVVQRVSTPDQCPKDVDQRFYRYPEDEGEWTACLDLAWSANDCLTTNQTSARRVACDDKNVANRVKPVGVLLNTTDISGCDETGYAHPDRKFTICIETQK</sequence>
<accession>A0AB38D0N2</accession>